<feature type="transmembrane region" description="Helical" evidence="1">
    <location>
        <begin position="206"/>
        <end position="229"/>
    </location>
</feature>
<dbReference type="Pfam" id="PF07690">
    <property type="entry name" value="MFS_1"/>
    <property type="match status" value="1"/>
</dbReference>
<sequence length="462" mass="51004">MFYARCGRQLYKTVLLMSYCYQLAQTVNEQFVGRLSMSRRHLATMGYNENYQYFSAVVSRCIFEFLLGGSMKAYGLMTTFVTEKLAISHSVLGLILCLQQSVGYLTSPVISQLVTYYGIRPVALLGGLLFGLGYFGQSFFHNHVVFFIIFCTCSGFGTGCLTLSSYFHMLQVFGDGFGLATSITSQCLFLGVCLIPLIFEHLWDQFGLHGALLIFSAFCWNCIISAVLMKPTQTKLSETVTECSKEDEEANSNSIFIKLKQLFLNMKQLVNKHKTIPLLLVIVYVHFACYFSWALFLVPVAEQRGFDKSSAVLLSTAGGVGGILGRTGCSILFALNNTQPFFHFFLPLVLQTIAFVGVAYSKTMMSLLVFSGLSGFTLGFIDGSLPGFIPLNLSKAEIPVAFTIHFLVYAVGMESGSYLAGLMFDIFASYTAVFVLEAVFSVIAALSAVIWQLSFISRGVTQ</sequence>
<feature type="transmembrane region" description="Helical" evidence="1">
    <location>
        <begin position="86"/>
        <end position="105"/>
    </location>
</feature>
<dbReference type="SUPFAM" id="SSF103473">
    <property type="entry name" value="MFS general substrate transporter"/>
    <property type="match status" value="1"/>
</dbReference>
<keyword evidence="1" id="KW-0472">Membrane</keyword>
<dbReference type="AlphaFoldDB" id="A0A9Q1C0C3"/>
<proteinExistence type="predicted"/>
<keyword evidence="3" id="KW-1185">Reference proteome</keyword>
<dbReference type="InterPro" id="IPR036259">
    <property type="entry name" value="MFS_trans_sf"/>
</dbReference>
<keyword evidence="1" id="KW-0812">Transmembrane</keyword>
<accession>A0A9Q1C0C3</accession>
<reference evidence="2" key="1">
    <citation type="submission" date="2021-10" db="EMBL/GenBank/DDBJ databases">
        <title>Tropical sea cucumber genome reveals ecological adaptation and Cuvierian tubules defense mechanism.</title>
        <authorList>
            <person name="Chen T."/>
        </authorList>
    </citation>
    <scope>NUCLEOTIDE SEQUENCE</scope>
    <source>
        <strain evidence="2">Nanhai2018</strain>
        <tissue evidence="2">Muscle</tissue>
    </source>
</reference>
<dbReference type="InterPro" id="IPR011701">
    <property type="entry name" value="MFS"/>
</dbReference>
<dbReference type="Proteomes" id="UP001152320">
    <property type="component" value="Chromosome 9"/>
</dbReference>
<dbReference type="EMBL" id="JAIZAY010000009">
    <property type="protein sequence ID" value="KAJ8036037.1"/>
    <property type="molecule type" value="Genomic_DNA"/>
</dbReference>
<feature type="transmembrane region" description="Helical" evidence="1">
    <location>
        <begin position="144"/>
        <end position="167"/>
    </location>
</feature>
<feature type="transmembrane region" description="Helical" evidence="1">
    <location>
        <begin position="179"/>
        <end position="199"/>
    </location>
</feature>
<feature type="transmembrane region" description="Helical" evidence="1">
    <location>
        <begin position="117"/>
        <end position="135"/>
    </location>
</feature>
<evidence type="ECO:0000313" key="3">
    <source>
        <dbReference type="Proteomes" id="UP001152320"/>
    </source>
</evidence>
<dbReference type="OrthoDB" id="2213137at2759"/>
<name>A0A9Q1C0C3_HOLLE</name>
<organism evidence="2 3">
    <name type="scientific">Holothuria leucospilota</name>
    <name type="common">Black long sea cucumber</name>
    <name type="synonym">Mertensiothuria leucospilota</name>
    <dbReference type="NCBI Taxonomy" id="206669"/>
    <lineage>
        <taxon>Eukaryota</taxon>
        <taxon>Metazoa</taxon>
        <taxon>Echinodermata</taxon>
        <taxon>Eleutherozoa</taxon>
        <taxon>Echinozoa</taxon>
        <taxon>Holothuroidea</taxon>
        <taxon>Aspidochirotacea</taxon>
        <taxon>Aspidochirotida</taxon>
        <taxon>Holothuriidae</taxon>
        <taxon>Holothuria</taxon>
    </lineage>
</organism>
<gene>
    <name evidence="2" type="ORF">HOLleu_19896</name>
</gene>
<feature type="transmembrane region" description="Helical" evidence="1">
    <location>
        <begin position="367"/>
        <end position="389"/>
    </location>
</feature>
<feature type="transmembrane region" description="Helical" evidence="1">
    <location>
        <begin position="341"/>
        <end position="360"/>
    </location>
</feature>
<evidence type="ECO:0000313" key="2">
    <source>
        <dbReference type="EMBL" id="KAJ8036037.1"/>
    </source>
</evidence>
<feature type="transmembrane region" description="Helical" evidence="1">
    <location>
        <begin position="312"/>
        <end position="335"/>
    </location>
</feature>
<dbReference type="PANTHER" id="PTHR11360:SF303">
    <property type="entry name" value="MAJOR FACILITATOR SUPERFAMILY (MFS) PROFILE DOMAIN-CONTAINING PROTEIN"/>
    <property type="match status" value="1"/>
</dbReference>
<feature type="transmembrane region" description="Helical" evidence="1">
    <location>
        <begin position="427"/>
        <end position="451"/>
    </location>
</feature>
<dbReference type="GO" id="GO:0008028">
    <property type="term" value="F:monocarboxylic acid transmembrane transporter activity"/>
    <property type="evidence" value="ECO:0007669"/>
    <property type="project" value="TreeGrafter"/>
</dbReference>
<feature type="transmembrane region" description="Helical" evidence="1">
    <location>
        <begin position="276"/>
        <end position="300"/>
    </location>
</feature>
<dbReference type="PANTHER" id="PTHR11360">
    <property type="entry name" value="MONOCARBOXYLATE TRANSPORTER"/>
    <property type="match status" value="1"/>
</dbReference>
<comment type="caution">
    <text evidence="2">The sequence shown here is derived from an EMBL/GenBank/DDBJ whole genome shotgun (WGS) entry which is preliminary data.</text>
</comment>
<protein>
    <submittedName>
        <fullName evidence="2">Monocarboxylate transporter 2</fullName>
    </submittedName>
</protein>
<dbReference type="Gene3D" id="1.20.1250.20">
    <property type="entry name" value="MFS general substrate transporter like domains"/>
    <property type="match status" value="1"/>
</dbReference>
<feature type="transmembrane region" description="Helical" evidence="1">
    <location>
        <begin position="401"/>
        <end position="420"/>
    </location>
</feature>
<dbReference type="InterPro" id="IPR050327">
    <property type="entry name" value="Proton-linked_MCT"/>
</dbReference>
<evidence type="ECO:0000256" key="1">
    <source>
        <dbReference type="SAM" id="Phobius"/>
    </source>
</evidence>
<keyword evidence="1" id="KW-1133">Transmembrane helix</keyword>